<gene>
    <name evidence="2" type="ORF">KFE25_007985</name>
</gene>
<dbReference type="Gene3D" id="3.40.220.10">
    <property type="entry name" value="Leucine Aminopeptidase, subunit E, domain 1"/>
    <property type="match status" value="1"/>
</dbReference>
<organism evidence="2 3">
    <name type="scientific">Diacronema lutheri</name>
    <name type="common">Unicellular marine alga</name>
    <name type="synonym">Monochrysis lutheri</name>
    <dbReference type="NCBI Taxonomy" id="2081491"/>
    <lineage>
        <taxon>Eukaryota</taxon>
        <taxon>Haptista</taxon>
        <taxon>Haptophyta</taxon>
        <taxon>Pavlovophyceae</taxon>
        <taxon>Pavlovales</taxon>
        <taxon>Pavlovaceae</taxon>
        <taxon>Diacronema</taxon>
    </lineage>
</organism>
<evidence type="ECO:0000259" key="1">
    <source>
        <dbReference type="PROSITE" id="PS51154"/>
    </source>
</evidence>
<proteinExistence type="predicted"/>
<evidence type="ECO:0000313" key="2">
    <source>
        <dbReference type="EMBL" id="KAG8466606.1"/>
    </source>
</evidence>
<dbReference type="Proteomes" id="UP000751190">
    <property type="component" value="Unassembled WGS sequence"/>
</dbReference>
<name>A0A8J5XMG3_DIALT</name>
<dbReference type="SUPFAM" id="SSF52949">
    <property type="entry name" value="Macro domain-like"/>
    <property type="match status" value="1"/>
</dbReference>
<dbReference type="OrthoDB" id="6133115at2759"/>
<keyword evidence="3" id="KW-1185">Reference proteome</keyword>
<dbReference type="AlphaFoldDB" id="A0A8J5XMG3"/>
<dbReference type="InterPro" id="IPR043472">
    <property type="entry name" value="Macro_dom-like"/>
</dbReference>
<sequence length="276" mass="28770">MAASSFKSHGRTIRVVVSRCVVMAPPNGFCDVLINPANERLVGTKLPYFPRGGPVPEERVSGAAAVQRDWVPPGFVSKWGGMEIGSDMMYSVQVVDGMVGMLGGDALRKECRRLPIRGPRGSDVRCPQGEAVRTSAPGGLAKLFGGIVHTVPPFYKRADTGGPCPEWRALLERCWLRALDAASPGPVVAAPLLGAGARGAPVGAASHVAARAAASWLTLSSSAAMGIRELHIAVQTADAAHLLAGEIDAEVSRMACAADAADARQTSAPSVRDVFP</sequence>
<dbReference type="Pfam" id="PF01661">
    <property type="entry name" value="Macro"/>
    <property type="match status" value="1"/>
</dbReference>
<dbReference type="EMBL" id="JAGTXO010000007">
    <property type="protein sequence ID" value="KAG8466606.1"/>
    <property type="molecule type" value="Genomic_DNA"/>
</dbReference>
<dbReference type="PROSITE" id="PS51154">
    <property type="entry name" value="MACRO"/>
    <property type="match status" value="1"/>
</dbReference>
<evidence type="ECO:0000313" key="3">
    <source>
        <dbReference type="Proteomes" id="UP000751190"/>
    </source>
</evidence>
<dbReference type="InterPro" id="IPR002589">
    <property type="entry name" value="Macro_dom"/>
</dbReference>
<reference evidence="2" key="1">
    <citation type="submission" date="2021-05" db="EMBL/GenBank/DDBJ databases">
        <title>The genome of the haptophyte Pavlova lutheri (Diacronema luteri, Pavlovales) - a model for lipid biosynthesis in eukaryotic algae.</title>
        <authorList>
            <person name="Hulatt C.J."/>
            <person name="Posewitz M.C."/>
        </authorList>
    </citation>
    <scope>NUCLEOTIDE SEQUENCE</scope>
    <source>
        <strain evidence="2">NIVA-4/92</strain>
    </source>
</reference>
<protein>
    <recommendedName>
        <fullName evidence="1">Macro domain-containing protein</fullName>
    </recommendedName>
</protein>
<comment type="caution">
    <text evidence="2">The sequence shown here is derived from an EMBL/GenBank/DDBJ whole genome shotgun (WGS) entry which is preliminary data.</text>
</comment>
<feature type="domain" description="Macro" evidence="1">
    <location>
        <begin position="1"/>
        <end position="251"/>
    </location>
</feature>
<accession>A0A8J5XMG3</accession>
<dbReference type="OMA" id="AHHIMGY"/>